<evidence type="ECO:0008006" key="4">
    <source>
        <dbReference type="Google" id="ProtNLM"/>
    </source>
</evidence>
<feature type="region of interest" description="Disordered" evidence="1">
    <location>
        <begin position="109"/>
        <end position="145"/>
    </location>
</feature>
<dbReference type="Gene3D" id="2.180.10.10">
    <property type="entry name" value="RHS repeat-associated core"/>
    <property type="match status" value="1"/>
</dbReference>
<organism evidence="2 3">
    <name type="scientific">Pseudomonas plecoglossicida</name>
    <dbReference type="NCBI Taxonomy" id="70775"/>
    <lineage>
        <taxon>Bacteria</taxon>
        <taxon>Pseudomonadati</taxon>
        <taxon>Pseudomonadota</taxon>
        <taxon>Gammaproteobacteria</taxon>
        <taxon>Pseudomonadales</taxon>
        <taxon>Pseudomonadaceae</taxon>
        <taxon>Pseudomonas</taxon>
    </lineage>
</organism>
<dbReference type="InterPro" id="IPR022385">
    <property type="entry name" value="Rhs_assc_core"/>
</dbReference>
<evidence type="ECO:0000313" key="3">
    <source>
        <dbReference type="Proteomes" id="UP000218102"/>
    </source>
</evidence>
<dbReference type="Proteomes" id="UP000218102">
    <property type="component" value="Unassembled WGS sequence"/>
</dbReference>
<dbReference type="AlphaFoldDB" id="A0A2A3LX11"/>
<evidence type="ECO:0000256" key="1">
    <source>
        <dbReference type="SAM" id="MobiDB-lite"/>
    </source>
</evidence>
<proteinExistence type="predicted"/>
<dbReference type="NCBIfam" id="TIGR03696">
    <property type="entry name" value="Rhs_assc_core"/>
    <property type="match status" value="1"/>
</dbReference>
<feature type="compositionally biased region" description="Polar residues" evidence="1">
    <location>
        <begin position="127"/>
        <end position="139"/>
    </location>
</feature>
<accession>A0A2A3LX11</accession>
<protein>
    <recommendedName>
        <fullName evidence="4">RHS repeat-associated core domain-containing protein</fullName>
    </recommendedName>
</protein>
<name>A0A2A3LX11_PSEDL</name>
<dbReference type="RefSeq" id="WP_080676053.1">
    <property type="nucleotide sequence ID" value="NZ_CP010359.1"/>
</dbReference>
<comment type="caution">
    <text evidence="2">The sequence shown here is derived from an EMBL/GenBank/DDBJ whole genome shotgun (WGS) entry which is preliminary data.</text>
</comment>
<reference evidence="2 3" key="1">
    <citation type="submission" date="2017-09" db="EMBL/GenBank/DDBJ databases">
        <authorList>
            <person name="Ehlers B."/>
            <person name="Leendertz F.H."/>
        </authorList>
    </citation>
    <scope>NUCLEOTIDE SEQUENCE [LARGE SCALE GENOMIC DNA]</scope>
    <source>
        <strain evidence="2 3">DJ-1</strain>
    </source>
</reference>
<gene>
    <name evidence="2" type="ORF">CMV24_27345</name>
</gene>
<dbReference type="EMBL" id="NTME01000050">
    <property type="protein sequence ID" value="PBJ92417.1"/>
    <property type="molecule type" value="Genomic_DNA"/>
</dbReference>
<sequence length="246" mass="27391">MSRHFAWKWGDGYTAYGYQVSVQNESFTGFNGEPRDTFLRWYFLGGGKRIYSPVLMRFLSVDMVSPFAEGGINCYAYCGGDPVNFTDPSGMVRWRNIVKNKVFPLARKNKPLPQSDYSPASKRRKLSASTEQGTSNNREASGVSPAAAPLVDSIWKNSEQRLAAQKKSAPELDTLGGLTDYEKMAALAIDTGRLNGSTRTYLDAAKGFAPERDPMVLTGLMHLYVHNVRKVESKQALNQILREFGL</sequence>
<evidence type="ECO:0000313" key="2">
    <source>
        <dbReference type="EMBL" id="PBJ92417.1"/>
    </source>
</evidence>